<protein>
    <submittedName>
        <fullName evidence="2">Uncharacterized protein</fullName>
    </submittedName>
</protein>
<evidence type="ECO:0000313" key="2">
    <source>
        <dbReference type="EMBL" id="PZQ17761.1"/>
    </source>
</evidence>
<accession>A0A2W5KL14</accession>
<sequence length="102" mass="10927">MKRAVIATAFALLAACHAAAAEESRDRSVAACKAVAGPADKSHLAELSEDDLKEKMCLSSLSVVRSADPMAGMECRLAFKALLGEFSRRHPGKEMKDVYGRC</sequence>
<dbReference type="PROSITE" id="PS51257">
    <property type="entry name" value="PROKAR_LIPOPROTEIN"/>
    <property type="match status" value="1"/>
</dbReference>
<feature type="signal peptide" evidence="1">
    <location>
        <begin position="1"/>
        <end position="20"/>
    </location>
</feature>
<name>A0A2W5KL14_ANCNO</name>
<dbReference type="Proteomes" id="UP000249577">
    <property type="component" value="Unassembled WGS sequence"/>
</dbReference>
<comment type="caution">
    <text evidence="2">The sequence shown here is derived from an EMBL/GenBank/DDBJ whole genome shotgun (WGS) entry which is preliminary data.</text>
</comment>
<keyword evidence="1" id="KW-0732">Signal</keyword>
<gene>
    <name evidence="2" type="ORF">DI565_03190</name>
</gene>
<dbReference type="AlphaFoldDB" id="A0A2W5KL14"/>
<feature type="chain" id="PRO_5016094559" evidence="1">
    <location>
        <begin position="21"/>
        <end position="102"/>
    </location>
</feature>
<evidence type="ECO:0000256" key="1">
    <source>
        <dbReference type="SAM" id="SignalP"/>
    </source>
</evidence>
<organism evidence="2 3">
    <name type="scientific">Ancylobacter novellus</name>
    <name type="common">Thiobacillus novellus</name>
    <dbReference type="NCBI Taxonomy" id="921"/>
    <lineage>
        <taxon>Bacteria</taxon>
        <taxon>Pseudomonadati</taxon>
        <taxon>Pseudomonadota</taxon>
        <taxon>Alphaproteobacteria</taxon>
        <taxon>Hyphomicrobiales</taxon>
        <taxon>Xanthobacteraceae</taxon>
        <taxon>Ancylobacter</taxon>
    </lineage>
</organism>
<proteinExistence type="predicted"/>
<evidence type="ECO:0000313" key="3">
    <source>
        <dbReference type="Proteomes" id="UP000249577"/>
    </source>
</evidence>
<reference evidence="2 3" key="1">
    <citation type="submission" date="2017-08" db="EMBL/GenBank/DDBJ databases">
        <title>Infants hospitalized years apart are colonized by the same room-sourced microbial strains.</title>
        <authorList>
            <person name="Brooks B."/>
            <person name="Olm M.R."/>
            <person name="Firek B.A."/>
            <person name="Baker R."/>
            <person name="Thomas B.C."/>
            <person name="Morowitz M.J."/>
            <person name="Banfield J.F."/>
        </authorList>
    </citation>
    <scope>NUCLEOTIDE SEQUENCE [LARGE SCALE GENOMIC DNA]</scope>
    <source>
        <strain evidence="2">S2_005_003_R2_43</strain>
    </source>
</reference>
<dbReference type="EMBL" id="QFPN01000002">
    <property type="protein sequence ID" value="PZQ17761.1"/>
    <property type="molecule type" value="Genomic_DNA"/>
</dbReference>